<sequence>MASTTMSSARIAGARPAALNKPFSASRPARAVRVVAAAQQENQGPKDVVLKTFGALAAVQLALLPVAGNAIADIIPNKAERAEINERTSNLPTFSDVGESLKNKLGQNDPKDIGRAIDRNTPDVDLTKNPKDIGNDIKRGIQKNTPNLPDLSELPNLTKQPNFFKGEGEVNATNEVKNKVKDAGSDIGKGLPNLPNLSGNPAEKAANKLEGAANKIGNKAKNVASDISDLPNLTKQPNFFKGEGEVNATNEVKNKVKDAGSDIGKGLPNLPNLPNLSGNPAEKAANKLEGAANKIGNKAKNVASDISDLPNLTKQPNFFKGEGEVNATNEVKNKVKDAGSDISKGLPSLPNLPNFSGNPVEKAADKVITHLVPAQHASDVAKKAKNVASDVSDLPNPFKGKADPQALANDAKNKASSLKNEVGKNIPNVGDAKRAVDKNTPNLPKLGGGLPGTNQGKGGLNIPRNS</sequence>
<proteinExistence type="predicted"/>
<dbReference type="PANTHER" id="PTHR47372">
    <property type="entry name" value="DAUER UP-REGULATED-RELATED"/>
    <property type="match status" value="1"/>
</dbReference>
<evidence type="ECO:0000313" key="2">
    <source>
        <dbReference type="EMBL" id="EIE23427.1"/>
    </source>
</evidence>
<keyword evidence="3" id="KW-1185">Reference proteome</keyword>
<feature type="compositionally biased region" description="Gly residues" evidence="1">
    <location>
        <begin position="446"/>
        <end position="459"/>
    </location>
</feature>
<protein>
    <submittedName>
        <fullName evidence="2">Uncharacterized protein</fullName>
    </submittedName>
</protein>
<feature type="region of interest" description="Disordered" evidence="1">
    <location>
        <begin position="183"/>
        <end position="202"/>
    </location>
</feature>
<organism evidence="2 3">
    <name type="scientific">Coccomyxa subellipsoidea (strain C-169)</name>
    <name type="common">Green microalga</name>
    <dbReference type="NCBI Taxonomy" id="574566"/>
    <lineage>
        <taxon>Eukaryota</taxon>
        <taxon>Viridiplantae</taxon>
        <taxon>Chlorophyta</taxon>
        <taxon>core chlorophytes</taxon>
        <taxon>Trebouxiophyceae</taxon>
        <taxon>Trebouxiophyceae incertae sedis</taxon>
        <taxon>Coccomyxaceae</taxon>
        <taxon>Coccomyxa</taxon>
        <taxon>Coccomyxa subellipsoidea</taxon>
    </lineage>
</organism>
<gene>
    <name evidence="2" type="ORF">COCSUDRAFT_65911</name>
</gene>
<dbReference type="GeneID" id="17041419"/>
<comment type="caution">
    <text evidence="2">The sequence shown here is derived from an EMBL/GenBank/DDBJ whole genome shotgun (WGS) entry which is preliminary data.</text>
</comment>
<reference evidence="2 3" key="1">
    <citation type="journal article" date="2012" name="Genome Biol.">
        <title>The genome of the polar eukaryotic microalga coccomyxa subellipsoidea reveals traits of cold adaptation.</title>
        <authorList>
            <person name="Blanc G."/>
            <person name="Agarkova I."/>
            <person name="Grimwood J."/>
            <person name="Kuo A."/>
            <person name="Brueggeman A."/>
            <person name="Dunigan D."/>
            <person name="Gurnon J."/>
            <person name="Ladunga I."/>
            <person name="Lindquist E."/>
            <person name="Lucas S."/>
            <person name="Pangilinan J."/>
            <person name="Proschold T."/>
            <person name="Salamov A."/>
            <person name="Schmutz J."/>
            <person name="Weeks D."/>
            <person name="Yamada T."/>
            <person name="Claverie J.M."/>
            <person name="Grigoriev I."/>
            <person name="Van Etten J."/>
            <person name="Lomsadze A."/>
            <person name="Borodovsky M."/>
        </authorList>
    </citation>
    <scope>NUCLEOTIDE SEQUENCE [LARGE SCALE GENOMIC DNA]</scope>
    <source>
        <strain evidence="2 3">C-169</strain>
    </source>
</reference>
<feature type="region of interest" description="Disordered" evidence="1">
    <location>
        <begin position="376"/>
        <end position="466"/>
    </location>
</feature>
<dbReference type="EMBL" id="AGSI01000007">
    <property type="protein sequence ID" value="EIE23427.1"/>
    <property type="molecule type" value="Genomic_DNA"/>
</dbReference>
<dbReference type="RefSeq" id="XP_005647971.1">
    <property type="nucleotide sequence ID" value="XM_005647914.1"/>
</dbReference>
<evidence type="ECO:0000256" key="1">
    <source>
        <dbReference type="SAM" id="MobiDB-lite"/>
    </source>
</evidence>
<evidence type="ECO:0000313" key="3">
    <source>
        <dbReference type="Proteomes" id="UP000007264"/>
    </source>
</evidence>
<accession>I0YYF8</accession>
<dbReference type="KEGG" id="csl:COCSUDRAFT_65911"/>
<dbReference type="AlphaFoldDB" id="I0YYF8"/>
<dbReference type="Proteomes" id="UP000007264">
    <property type="component" value="Unassembled WGS sequence"/>
</dbReference>
<dbReference type="PANTHER" id="PTHR47372:SF11">
    <property type="entry name" value="RE19971P"/>
    <property type="match status" value="1"/>
</dbReference>
<feature type="region of interest" description="Disordered" evidence="1">
    <location>
        <begin position="101"/>
        <end position="163"/>
    </location>
</feature>
<name>I0YYF8_COCSC</name>
<dbReference type="OrthoDB" id="10435881at2759"/>
<feature type="compositionally biased region" description="Basic and acidic residues" evidence="1">
    <location>
        <begin position="109"/>
        <end position="139"/>
    </location>
</feature>
<feature type="region of interest" description="Disordered" evidence="1">
    <location>
        <begin position="1"/>
        <end position="23"/>
    </location>
</feature>